<reference evidence="1" key="1">
    <citation type="journal article" date="2021" name="Mol. Ecol. Resour.">
        <title>Apolygus lucorum genome provides insights into omnivorousness and mesophyll feeding.</title>
        <authorList>
            <person name="Liu Y."/>
            <person name="Liu H."/>
            <person name="Wang H."/>
            <person name="Huang T."/>
            <person name="Liu B."/>
            <person name="Yang B."/>
            <person name="Yin L."/>
            <person name="Li B."/>
            <person name="Zhang Y."/>
            <person name="Zhang S."/>
            <person name="Jiang F."/>
            <person name="Zhang X."/>
            <person name="Ren Y."/>
            <person name="Wang B."/>
            <person name="Wang S."/>
            <person name="Lu Y."/>
            <person name="Wu K."/>
            <person name="Fan W."/>
            <person name="Wang G."/>
        </authorList>
    </citation>
    <scope>NUCLEOTIDE SEQUENCE</scope>
    <source>
        <strain evidence="1">12Hb</strain>
    </source>
</reference>
<accession>A0A6A4JRG1</accession>
<comment type="caution">
    <text evidence="1">The sequence shown here is derived from an EMBL/GenBank/DDBJ whole genome shotgun (WGS) entry which is preliminary data.</text>
</comment>
<evidence type="ECO:0000313" key="2">
    <source>
        <dbReference type="Proteomes" id="UP000466442"/>
    </source>
</evidence>
<dbReference type="Proteomes" id="UP000466442">
    <property type="component" value="Linkage Group LG9"/>
</dbReference>
<protein>
    <submittedName>
        <fullName evidence="1">Uncharacterized protein</fullName>
    </submittedName>
</protein>
<gene>
    <name evidence="1" type="ORF">GE061_019282</name>
</gene>
<sequence>MRIKILTVLAMLCTIKDSTSRKTLHYDPCTLYLTLKGAYSWWLDRYFADNTTLIICSAGYRQYYVGHEVHAPDGTIYYGLFGLKETDRYCAGRYFTNEDLTQDLVCLSMFFANPDNKRMYDRLCAPDLTYSINCEERDGRSVRVATPIYFDLFDETFGDEDEIEKFLFRKKINYYGPTYKRRKPRKTLDGLPKRNVSEVFHQILENFQQKMYTIFNPKTPRELCVKIVQVLWSPLAYKLWKSISKRLASAKRKNVLVNLHLYQRYVELILIFLVVYNSLFL</sequence>
<proteinExistence type="predicted"/>
<keyword evidence="2" id="KW-1185">Reference proteome</keyword>
<dbReference type="AlphaFoldDB" id="A0A6A4JRG1"/>
<dbReference type="EMBL" id="WIXP02000009">
    <property type="protein sequence ID" value="KAF6205115.1"/>
    <property type="molecule type" value="Genomic_DNA"/>
</dbReference>
<organism evidence="1 2">
    <name type="scientific">Apolygus lucorum</name>
    <name type="common">Small green plant bug</name>
    <name type="synonym">Lygocoris lucorum</name>
    <dbReference type="NCBI Taxonomy" id="248454"/>
    <lineage>
        <taxon>Eukaryota</taxon>
        <taxon>Metazoa</taxon>
        <taxon>Ecdysozoa</taxon>
        <taxon>Arthropoda</taxon>
        <taxon>Hexapoda</taxon>
        <taxon>Insecta</taxon>
        <taxon>Pterygota</taxon>
        <taxon>Neoptera</taxon>
        <taxon>Paraneoptera</taxon>
        <taxon>Hemiptera</taxon>
        <taxon>Heteroptera</taxon>
        <taxon>Panheteroptera</taxon>
        <taxon>Cimicomorpha</taxon>
        <taxon>Miridae</taxon>
        <taxon>Mirini</taxon>
        <taxon>Apolygus</taxon>
    </lineage>
</organism>
<evidence type="ECO:0000313" key="1">
    <source>
        <dbReference type="EMBL" id="KAF6205115.1"/>
    </source>
</evidence>
<name>A0A6A4JRG1_APOLU</name>